<evidence type="ECO:0000256" key="1">
    <source>
        <dbReference type="SAM" id="MobiDB-lite"/>
    </source>
</evidence>
<dbReference type="EMBL" id="CABFNP030001164">
    <property type="protein sequence ID" value="CAI6091480.1"/>
    <property type="molecule type" value="Genomic_DNA"/>
</dbReference>
<dbReference type="EMBL" id="CABFNP030000440">
    <property type="protein sequence ID" value="CAI6015132.1"/>
    <property type="molecule type" value="Genomic_DNA"/>
</dbReference>
<keyword evidence="5" id="KW-1185">Reference proteome</keyword>
<feature type="compositionally biased region" description="Basic and acidic residues" evidence="1">
    <location>
        <begin position="50"/>
        <end position="60"/>
    </location>
</feature>
<sequence length="84" mass="9733">MVESGQYRLMLHHCEQELGHSWEMYKLAFEYATEFNMHNPDGEDSLSGSDKPKEGEDRKGLWEPIQLSLFLRFSTASRQPSSLP</sequence>
<protein>
    <submittedName>
        <fullName evidence="4">Uncharacterized protein</fullName>
    </submittedName>
</protein>
<evidence type="ECO:0000313" key="4">
    <source>
        <dbReference type="EMBL" id="CAI6091480.1"/>
    </source>
</evidence>
<gene>
    <name evidence="4" type="ORF">CCHLO57077_00019054</name>
    <name evidence="2" type="ORF">CCHLO57077_00019153</name>
    <name evidence="3" type="ORF">CCHLO57077_00019409</name>
</gene>
<dbReference type="Proteomes" id="UP001160390">
    <property type="component" value="Unassembled WGS sequence"/>
</dbReference>
<accession>A0AA35M6K8</accession>
<evidence type="ECO:0000313" key="3">
    <source>
        <dbReference type="EMBL" id="CAI6074357.1"/>
    </source>
</evidence>
<feature type="region of interest" description="Disordered" evidence="1">
    <location>
        <begin position="39"/>
        <end position="60"/>
    </location>
</feature>
<dbReference type="AlphaFoldDB" id="A0AA35M6K8"/>
<evidence type="ECO:0000313" key="2">
    <source>
        <dbReference type="EMBL" id="CAI6015132.1"/>
    </source>
</evidence>
<dbReference type="EMBL" id="CABFNP030000653">
    <property type="protein sequence ID" value="CAI6074357.1"/>
    <property type="molecule type" value="Genomic_DNA"/>
</dbReference>
<comment type="caution">
    <text evidence="4">The sequence shown here is derived from an EMBL/GenBank/DDBJ whole genome shotgun (WGS) entry which is preliminary data.</text>
</comment>
<proteinExistence type="predicted"/>
<evidence type="ECO:0000313" key="5">
    <source>
        <dbReference type="Proteomes" id="UP001160390"/>
    </source>
</evidence>
<reference evidence="4" key="1">
    <citation type="submission" date="2023-01" db="EMBL/GenBank/DDBJ databases">
        <authorList>
            <person name="Piombo E."/>
        </authorList>
    </citation>
    <scope>NUCLEOTIDE SEQUENCE</scope>
</reference>
<name>A0AA35M6K8_9HYPO</name>
<organism evidence="4 5">
    <name type="scientific">Clonostachys chloroleuca</name>
    <dbReference type="NCBI Taxonomy" id="1926264"/>
    <lineage>
        <taxon>Eukaryota</taxon>
        <taxon>Fungi</taxon>
        <taxon>Dikarya</taxon>
        <taxon>Ascomycota</taxon>
        <taxon>Pezizomycotina</taxon>
        <taxon>Sordariomycetes</taxon>
        <taxon>Hypocreomycetidae</taxon>
        <taxon>Hypocreales</taxon>
        <taxon>Bionectriaceae</taxon>
        <taxon>Clonostachys</taxon>
    </lineage>
</organism>